<dbReference type="EMBL" id="CP109965">
    <property type="protein sequence ID" value="WAJ71276.1"/>
    <property type="molecule type" value="Genomic_DNA"/>
</dbReference>
<keyword evidence="4" id="KW-1185">Reference proteome</keyword>
<proteinExistence type="predicted"/>
<feature type="signal peptide" evidence="1">
    <location>
        <begin position="1"/>
        <end position="26"/>
    </location>
</feature>
<evidence type="ECO:0000313" key="3">
    <source>
        <dbReference type="EMBL" id="WAJ71276.1"/>
    </source>
</evidence>
<name>A0ABY7ASM3_9ALTE</name>
<gene>
    <name evidence="3" type="ORF">OLW01_05625</name>
</gene>
<dbReference type="Pfam" id="PF06439">
    <property type="entry name" value="3keto-disac_hyd"/>
    <property type="match status" value="1"/>
</dbReference>
<dbReference type="RefSeq" id="WP_268075752.1">
    <property type="nucleotide sequence ID" value="NZ_CP109965.1"/>
</dbReference>
<organism evidence="3 4">
    <name type="scientific">Catenovulum adriaticum</name>
    <dbReference type="NCBI Taxonomy" id="2984846"/>
    <lineage>
        <taxon>Bacteria</taxon>
        <taxon>Pseudomonadati</taxon>
        <taxon>Pseudomonadota</taxon>
        <taxon>Gammaproteobacteria</taxon>
        <taxon>Alteromonadales</taxon>
        <taxon>Alteromonadaceae</taxon>
        <taxon>Catenovulum</taxon>
    </lineage>
</organism>
<sequence>MKKLILASFIMGISACSMLPGSNTQALDDNLDHWNNVYNDGQAKLVGDEIQLISNGNWFYLTEKQYSDFIFEAEVKMPKVDEYSNSGIIFRAQTRPSKKGGLEAYGYQAEVDPSDRKWSGGLYDQGRRQWLMPLHKTRSAPDGDFKQNLSPEWTAEKANAYKPYDWNKYRIECRGSEIKIYLNGVLTTHVIDTKDSKGYIGIQHHGSHAYKKNGDMTNTVKFKNIKITEL</sequence>
<feature type="chain" id="PRO_5047509344" evidence="1">
    <location>
        <begin position="27"/>
        <end position="230"/>
    </location>
</feature>
<evidence type="ECO:0000256" key="1">
    <source>
        <dbReference type="SAM" id="SignalP"/>
    </source>
</evidence>
<evidence type="ECO:0000313" key="4">
    <source>
        <dbReference type="Proteomes" id="UP001163726"/>
    </source>
</evidence>
<reference evidence="3" key="1">
    <citation type="submission" date="2022-10" db="EMBL/GenBank/DDBJ databases">
        <title>Catenovulum adriacola sp. nov. isolated in the Harbour of Susak.</title>
        <authorList>
            <person name="Schoch T."/>
            <person name="Reich S.J."/>
            <person name="Stoeferle S."/>
            <person name="Flaiz M."/>
            <person name="Kazda M."/>
            <person name="Riedel C.U."/>
            <person name="Duerre P."/>
        </authorList>
    </citation>
    <scope>NUCLEOTIDE SEQUENCE</scope>
    <source>
        <strain evidence="3">TS8</strain>
    </source>
</reference>
<dbReference type="Proteomes" id="UP001163726">
    <property type="component" value="Chromosome"/>
</dbReference>
<dbReference type="PROSITE" id="PS51257">
    <property type="entry name" value="PROKAR_LIPOPROTEIN"/>
    <property type="match status" value="1"/>
</dbReference>
<feature type="domain" description="3-keto-alpha-glucoside-1,2-lyase/3-keto-2-hydroxy-glucal hydratase" evidence="2">
    <location>
        <begin position="29"/>
        <end position="228"/>
    </location>
</feature>
<protein>
    <submittedName>
        <fullName evidence="3">DUF1080 domain-containing protein</fullName>
    </submittedName>
</protein>
<evidence type="ECO:0000259" key="2">
    <source>
        <dbReference type="Pfam" id="PF06439"/>
    </source>
</evidence>
<accession>A0ABY7ASM3</accession>
<keyword evidence="1" id="KW-0732">Signal</keyword>
<dbReference type="InterPro" id="IPR010496">
    <property type="entry name" value="AL/BT2_dom"/>
</dbReference>
<dbReference type="Gene3D" id="2.60.120.560">
    <property type="entry name" value="Exo-inulinase, domain 1"/>
    <property type="match status" value="1"/>
</dbReference>